<evidence type="ECO:0000313" key="3">
    <source>
        <dbReference type="Proteomes" id="UP001595693"/>
    </source>
</evidence>
<evidence type="ECO:0000313" key="2">
    <source>
        <dbReference type="EMBL" id="MFC3937534.1"/>
    </source>
</evidence>
<organism evidence="2 3">
    <name type="scientific">Acidovorax facilis</name>
    <dbReference type="NCBI Taxonomy" id="12917"/>
    <lineage>
        <taxon>Bacteria</taxon>
        <taxon>Pseudomonadati</taxon>
        <taxon>Pseudomonadota</taxon>
        <taxon>Betaproteobacteria</taxon>
        <taxon>Burkholderiales</taxon>
        <taxon>Comamonadaceae</taxon>
        <taxon>Acidovorax</taxon>
    </lineage>
</organism>
<sequence length="309" mass="35018">MRKFNSITIASSVLISLFLVSCSDKSKSTSNESATRETSEAEISSPYKDTEKFGSVSATILKPVFSVPESYKKYIHQEISEYNNDEYQEAPNSVFEEYIKKWVVQGASIDNPDWNILARVTQPGYAGLTNEFKKQEGIDKIKNSIEVDKNALNVVVAWKNDYIYLKGPDATTGEYYITIDGGFTTPMVSYTTAEGHDIRLYYQPSLRELGLQKKCSNRNCNSYELTVKVPIEKAKEIEAFRDGKPKLSKDFVRLYGKVTKSLNEGTTMEKLTARSLELEVQALEVGARVDGRFNPYFFVDSDELKKIKR</sequence>
<name>A0ABV8DG70_9BURK</name>
<comment type="caution">
    <text evidence="2">The sequence shown here is derived from an EMBL/GenBank/DDBJ whole genome shotgun (WGS) entry which is preliminary data.</text>
</comment>
<dbReference type="Proteomes" id="UP001595693">
    <property type="component" value="Unassembled WGS sequence"/>
</dbReference>
<dbReference type="PROSITE" id="PS51257">
    <property type="entry name" value="PROKAR_LIPOPROTEIN"/>
    <property type="match status" value="1"/>
</dbReference>
<keyword evidence="3" id="KW-1185">Reference proteome</keyword>
<gene>
    <name evidence="2" type="ORF">ACFOW3_23165</name>
</gene>
<feature type="region of interest" description="Disordered" evidence="1">
    <location>
        <begin position="26"/>
        <end position="45"/>
    </location>
</feature>
<evidence type="ECO:0000256" key="1">
    <source>
        <dbReference type="SAM" id="MobiDB-lite"/>
    </source>
</evidence>
<accession>A0ABV8DG70</accession>
<dbReference type="RefSeq" id="WP_156358561.1">
    <property type="nucleotide sequence ID" value="NZ_JBHSAJ010000068.1"/>
</dbReference>
<proteinExistence type="predicted"/>
<protein>
    <recommendedName>
        <fullName evidence="4">Lipoprotein</fullName>
    </recommendedName>
</protein>
<evidence type="ECO:0008006" key="4">
    <source>
        <dbReference type="Google" id="ProtNLM"/>
    </source>
</evidence>
<reference evidence="3" key="1">
    <citation type="journal article" date="2019" name="Int. J. Syst. Evol. Microbiol.">
        <title>The Global Catalogue of Microorganisms (GCM) 10K type strain sequencing project: providing services to taxonomists for standard genome sequencing and annotation.</title>
        <authorList>
            <consortium name="The Broad Institute Genomics Platform"/>
            <consortium name="The Broad Institute Genome Sequencing Center for Infectious Disease"/>
            <person name="Wu L."/>
            <person name="Ma J."/>
        </authorList>
    </citation>
    <scope>NUCLEOTIDE SEQUENCE [LARGE SCALE GENOMIC DNA]</scope>
    <source>
        <strain evidence="3">CCUG 2113</strain>
    </source>
</reference>
<dbReference type="EMBL" id="JBHSAJ010000068">
    <property type="protein sequence ID" value="MFC3937534.1"/>
    <property type="molecule type" value="Genomic_DNA"/>
</dbReference>